<feature type="transmembrane region" description="Helical" evidence="6">
    <location>
        <begin position="21"/>
        <end position="43"/>
    </location>
</feature>
<feature type="transmembrane region" description="Helical" evidence="6">
    <location>
        <begin position="369"/>
        <end position="392"/>
    </location>
</feature>
<evidence type="ECO:0000313" key="9">
    <source>
        <dbReference type="EMBL" id="TWI90726.1"/>
    </source>
</evidence>
<evidence type="ECO:0000259" key="8">
    <source>
        <dbReference type="Pfam" id="PF12704"/>
    </source>
</evidence>
<accession>A0A562TCB7</accession>
<sequence length="780" mass="86943">MFKNYFNSIYRHLLKNRIASVINIGGLAIGLAVGILIMIWIQYVTGYNQFHKRLPQLHLLMQHTKVGGEIYTHRSMPVPLKSALYKLPEIRRVARATDAGQQLVAAGDNNFYEKGLYADPDLFSMMTFPALDGNPVAVLQDAGSVVITQSTARKLFGNENAVGKIIRHNNLRNLKVGAVIRDVPHNSTLQFDMVLPFLLYEQENKDWIGSWTNYAIKTWIETLPGASLPRLNSKLEKMLSEHSGNDQQLFAYPFARLHLYGTFENGVQDGGLIEVVLVMGITGIMVLLIACINFMNLATARSEKRAREVGVRKVMGASRRLIILQFLAEALSMAFLALILGVLLAWLMIPWLNRLPDLYFKLDLSNWQLWSGLIIMTLLTGLVAGSYPAFFLSSFRPVRVLKGVIFTGRGGGAFRKALVTFQFIVSIFMIIATIVMVRQQYYAQQRPIGYDPEHLLDIPARGDMAKKYEVLRAGLLQIAGVQSVSAGNSNLIRFNSFTDGLQWPGKTADERLSVAIADVQYDWVKTMGLSLAEGRDFSRAYGADSMTCLLNEAAVREMGLQAPVVGTRVGGKTVIGVVNDFVYNGPMTIPRPMVVWLDNGAISHFFVRFRNDHNWRNTLAQVETVFKEIHPGYPFEFRFIKEEYQRSFEGVNAATSLMVWLGGLAILISCLGLFGLSAFVAERRTKEIGVRKVLGAGVAGIWVMLSGDFLKPVLIAFALATPPAIWVMKKLLYSIEYHTELSWWMFVLAGALAVIIALATVSYQGIKAALVNPVRSLRAE</sequence>
<dbReference type="Pfam" id="PF12704">
    <property type="entry name" value="MacB_PCD"/>
    <property type="match status" value="1"/>
</dbReference>
<dbReference type="PANTHER" id="PTHR30572:SF18">
    <property type="entry name" value="ABC-TYPE MACROLIDE FAMILY EXPORT SYSTEM PERMEASE COMPONENT 2"/>
    <property type="match status" value="1"/>
</dbReference>
<dbReference type="RefSeq" id="WP_145709915.1">
    <property type="nucleotide sequence ID" value="NZ_BAAAFY010000001.1"/>
</dbReference>
<keyword evidence="10" id="KW-1185">Reference proteome</keyword>
<keyword evidence="2" id="KW-1003">Cell membrane</keyword>
<keyword evidence="3 6" id="KW-0812">Transmembrane</keyword>
<dbReference type="Pfam" id="PF02687">
    <property type="entry name" value="FtsX"/>
    <property type="match status" value="2"/>
</dbReference>
<gene>
    <name evidence="9" type="ORF">LX66_0086</name>
</gene>
<protein>
    <submittedName>
        <fullName evidence="9">FtsX-like permease family protein</fullName>
    </submittedName>
</protein>
<name>A0A562TCB7_CHIJA</name>
<evidence type="ECO:0000256" key="4">
    <source>
        <dbReference type="ARBA" id="ARBA00022989"/>
    </source>
</evidence>
<evidence type="ECO:0000256" key="1">
    <source>
        <dbReference type="ARBA" id="ARBA00004651"/>
    </source>
</evidence>
<dbReference type="AlphaFoldDB" id="A0A562TCB7"/>
<evidence type="ECO:0000256" key="3">
    <source>
        <dbReference type="ARBA" id="ARBA00022692"/>
    </source>
</evidence>
<evidence type="ECO:0000256" key="2">
    <source>
        <dbReference type="ARBA" id="ARBA00022475"/>
    </source>
</evidence>
<organism evidence="9 10">
    <name type="scientific">Chitinophaga japonensis</name>
    <name type="common">Flexibacter japonensis</name>
    <dbReference type="NCBI Taxonomy" id="104662"/>
    <lineage>
        <taxon>Bacteria</taxon>
        <taxon>Pseudomonadati</taxon>
        <taxon>Bacteroidota</taxon>
        <taxon>Chitinophagia</taxon>
        <taxon>Chitinophagales</taxon>
        <taxon>Chitinophagaceae</taxon>
        <taxon>Chitinophaga</taxon>
    </lineage>
</organism>
<feature type="domain" description="MacB-like periplasmic core" evidence="8">
    <location>
        <begin position="20"/>
        <end position="236"/>
    </location>
</feature>
<keyword evidence="4 6" id="KW-1133">Transmembrane helix</keyword>
<feature type="transmembrane region" description="Helical" evidence="6">
    <location>
        <begin position="741"/>
        <end position="761"/>
    </location>
</feature>
<dbReference type="InterPro" id="IPR050250">
    <property type="entry name" value="Macrolide_Exporter_MacB"/>
</dbReference>
<proteinExistence type="predicted"/>
<dbReference type="GO" id="GO:0022857">
    <property type="term" value="F:transmembrane transporter activity"/>
    <property type="evidence" value="ECO:0007669"/>
    <property type="project" value="TreeGrafter"/>
</dbReference>
<reference evidence="9 10" key="1">
    <citation type="journal article" date="2013" name="Stand. Genomic Sci.">
        <title>Genomic Encyclopedia of Type Strains, Phase I: The one thousand microbial genomes (KMG-I) project.</title>
        <authorList>
            <person name="Kyrpides N.C."/>
            <person name="Woyke T."/>
            <person name="Eisen J.A."/>
            <person name="Garrity G."/>
            <person name="Lilburn T.G."/>
            <person name="Beck B.J."/>
            <person name="Whitman W.B."/>
            <person name="Hugenholtz P."/>
            <person name="Klenk H.P."/>
        </authorList>
    </citation>
    <scope>NUCLEOTIDE SEQUENCE [LARGE SCALE GENOMIC DNA]</scope>
    <source>
        <strain evidence="9 10">DSM 13484</strain>
    </source>
</reference>
<comment type="caution">
    <text evidence="9">The sequence shown here is derived from an EMBL/GenBank/DDBJ whole genome shotgun (WGS) entry which is preliminary data.</text>
</comment>
<feature type="domain" description="ABC3 transporter permease C-terminal" evidence="7">
    <location>
        <begin position="282"/>
        <end position="391"/>
    </location>
</feature>
<feature type="transmembrane region" description="Helical" evidence="6">
    <location>
        <begin position="413"/>
        <end position="437"/>
    </location>
</feature>
<feature type="transmembrane region" description="Helical" evidence="6">
    <location>
        <begin position="275"/>
        <end position="300"/>
    </location>
</feature>
<evidence type="ECO:0000256" key="5">
    <source>
        <dbReference type="ARBA" id="ARBA00023136"/>
    </source>
</evidence>
<evidence type="ECO:0000313" key="10">
    <source>
        <dbReference type="Proteomes" id="UP000316778"/>
    </source>
</evidence>
<dbReference type="OrthoDB" id="5933722at2"/>
<comment type="subcellular location">
    <subcellularLocation>
        <location evidence="1">Cell membrane</location>
        <topology evidence="1">Multi-pass membrane protein</topology>
    </subcellularLocation>
</comment>
<feature type="domain" description="ABC3 transporter permease C-terminal" evidence="7">
    <location>
        <begin position="662"/>
        <end position="769"/>
    </location>
</feature>
<feature type="transmembrane region" description="Helical" evidence="6">
    <location>
        <begin position="321"/>
        <end position="349"/>
    </location>
</feature>
<evidence type="ECO:0000259" key="7">
    <source>
        <dbReference type="Pfam" id="PF02687"/>
    </source>
</evidence>
<dbReference type="PANTHER" id="PTHR30572">
    <property type="entry name" value="MEMBRANE COMPONENT OF TRANSPORTER-RELATED"/>
    <property type="match status" value="1"/>
</dbReference>
<feature type="transmembrane region" description="Helical" evidence="6">
    <location>
        <begin position="693"/>
        <end position="721"/>
    </location>
</feature>
<dbReference type="GO" id="GO:0005886">
    <property type="term" value="C:plasma membrane"/>
    <property type="evidence" value="ECO:0007669"/>
    <property type="project" value="UniProtKB-SubCell"/>
</dbReference>
<dbReference type="EMBL" id="VLLG01000002">
    <property type="protein sequence ID" value="TWI90726.1"/>
    <property type="molecule type" value="Genomic_DNA"/>
</dbReference>
<evidence type="ECO:0000256" key="6">
    <source>
        <dbReference type="SAM" id="Phobius"/>
    </source>
</evidence>
<dbReference type="InterPro" id="IPR025857">
    <property type="entry name" value="MacB_PCD"/>
</dbReference>
<dbReference type="InterPro" id="IPR003838">
    <property type="entry name" value="ABC3_permease_C"/>
</dbReference>
<keyword evidence="5 6" id="KW-0472">Membrane</keyword>
<feature type="transmembrane region" description="Helical" evidence="6">
    <location>
        <begin position="657"/>
        <end position="681"/>
    </location>
</feature>
<dbReference type="Proteomes" id="UP000316778">
    <property type="component" value="Unassembled WGS sequence"/>
</dbReference>